<evidence type="ECO:0000256" key="1">
    <source>
        <dbReference type="SAM" id="MobiDB-lite"/>
    </source>
</evidence>
<name>A0A4R5DLC8_9ACTN</name>
<comment type="caution">
    <text evidence="3">The sequence shown here is derived from an EMBL/GenBank/DDBJ whole genome shotgun (WGS) entry which is preliminary data.</text>
</comment>
<evidence type="ECO:0000259" key="2">
    <source>
        <dbReference type="Pfam" id="PF18970"/>
    </source>
</evidence>
<protein>
    <recommendedName>
        <fullName evidence="2">DUF5709 domain-containing protein</fullName>
    </recommendedName>
</protein>
<dbReference type="OrthoDB" id="3212066at2"/>
<feature type="region of interest" description="Disordered" evidence="1">
    <location>
        <begin position="1"/>
        <end position="36"/>
    </location>
</feature>
<dbReference type="RefSeq" id="WP_131891247.1">
    <property type="nucleotide sequence ID" value="NZ_SMKZ01000003.1"/>
</dbReference>
<evidence type="ECO:0000313" key="4">
    <source>
        <dbReference type="Proteomes" id="UP000294739"/>
    </source>
</evidence>
<sequence>MDEYVPGLLPPEESLDDEELGDDIDGPGYSPPDRPIGSTAWGVTAYEASMHEPLSLRLAHEVPDVGADEFGDGTDDASEISGELIDDQTGDARAGRLVWADQDPADPSSDFLAEDVGIDGGAASAEEAAIHIIPDDTYGA</sequence>
<organism evidence="3 4">
    <name type="scientific">Jiangella asiatica</name>
    <dbReference type="NCBI Taxonomy" id="2530372"/>
    <lineage>
        <taxon>Bacteria</taxon>
        <taxon>Bacillati</taxon>
        <taxon>Actinomycetota</taxon>
        <taxon>Actinomycetes</taxon>
        <taxon>Jiangellales</taxon>
        <taxon>Jiangellaceae</taxon>
        <taxon>Jiangella</taxon>
    </lineage>
</organism>
<dbReference type="Proteomes" id="UP000294739">
    <property type="component" value="Unassembled WGS sequence"/>
</dbReference>
<evidence type="ECO:0000313" key="3">
    <source>
        <dbReference type="EMBL" id="TDE14227.1"/>
    </source>
</evidence>
<feature type="compositionally biased region" description="Acidic residues" evidence="1">
    <location>
        <begin position="66"/>
        <end position="89"/>
    </location>
</feature>
<feature type="compositionally biased region" description="Acidic residues" evidence="1">
    <location>
        <begin position="13"/>
        <end position="25"/>
    </location>
</feature>
<reference evidence="3 4" key="1">
    <citation type="submission" date="2019-03" db="EMBL/GenBank/DDBJ databases">
        <title>Draft genome sequences of novel Actinobacteria.</title>
        <authorList>
            <person name="Sahin N."/>
            <person name="Ay H."/>
            <person name="Saygin H."/>
        </authorList>
    </citation>
    <scope>NUCLEOTIDE SEQUENCE [LARGE SCALE GENOMIC DNA]</scope>
    <source>
        <strain evidence="3 4">5K138</strain>
    </source>
</reference>
<dbReference type="EMBL" id="SMKZ01000003">
    <property type="protein sequence ID" value="TDE14227.1"/>
    <property type="molecule type" value="Genomic_DNA"/>
</dbReference>
<feature type="region of interest" description="Disordered" evidence="1">
    <location>
        <begin position="65"/>
        <end position="89"/>
    </location>
</feature>
<dbReference type="AlphaFoldDB" id="A0A4R5DLC8"/>
<feature type="compositionally biased region" description="Low complexity" evidence="1">
    <location>
        <begin position="1"/>
        <end position="12"/>
    </location>
</feature>
<keyword evidence="4" id="KW-1185">Reference proteome</keyword>
<dbReference type="InParanoid" id="A0A4R5DLC8"/>
<proteinExistence type="predicted"/>
<dbReference type="InterPro" id="IPR043763">
    <property type="entry name" value="DUF5709"/>
</dbReference>
<dbReference type="Pfam" id="PF18970">
    <property type="entry name" value="DUF5709"/>
    <property type="match status" value="1"/>
</dbReference>
<gene>
    <name evidence="3" type="ORF">E1269_03470</name>
</gene>
<accession>A0A4R5DLC8</accession>
<feature type="domain" description="DUF5709" evidence="2">
    <location>
        <begin position="88"/>
        <end position="135"/>
    </location>
</feature>